<dbReference type="AlphaFoldDB" id="A0A3P3XFB8"/>
<evidence type="ECO:0000256" key="1">
    <source>
        <dbReference type="SAM" id="MobiDB-lite"/>
    </source>
</evidence>
<protein>
    <submittedName>
        <fullName evidence="2">Uncharacterized protein</fullName>
    </submittedName>
</protein>
<dbReference type="AntiFam" id="ANF00010">
    <property type="entry name" value="tRNA translation"/>
</dbReference>
<gene>
    <name evidence="2" type="ORF">SPIROBIBN47_100164</name>
</gene>
<feature type="region of interest" description="Disordered" evidence="1">
    <location>
        <begin position="38"/>
        <end position="61"/>
    </location>
</feature>
<sequence>MTDFADFGIVSIADCTVGVAQVVECQTVDLVVVGSIPITHPSPSPLSGLGTEPERVRSSAG</sequence>
<dbReference type="EMBL" id="FWDM01000002">
    <property type="protein sequence ID" value="SLM09934.1"/>
    <property type="molecule type" value="Genomic_DNA"/>
</dbReference>
<feature type="compositionally biased region" description="Basic and acidic residues" evidence="1">
    <location>
        <begin position="52"/>
        <end position="61"/>
    </location>
</feature>
<reference evidence="2" key="1">
    <citation type="submission" date="2017-02" db="EMBL/GenBank/DDBJ databases">
        <authorList>
            <person name="Regsiter A."/>
            <person name="William W."/>
        </authorList>
    </citation>
    <scope>NUCLEOTIDE SEQUENCE</scope>
    <source>
        <strain evidence="2">Bib</strain>
    </source>
</reference>
<proteinExistence type="predicted"/>
<organism evidence="2">
    <name type="scientific">uncultured spirochete</name>
    <dbReference type="NCBI Taxonomy" id="156406"/>
    <lineage>
        <taxon>Bacteria</taxon>
        <taxon>Pseudomonadati</taxon>
        <taxon>Spirochaetota</taxon>
        <taxon>Spirochaetia</taxon>
        <taxon>Spirochaetales</taxon>
        <taxon>environmental samples</taxon>
    </lineage>
</organism>
<accession>A0A3P3XFB8</accession>
<evidence type="ECO:0000313" key="2">
    <source>
        <dbReference type="EMBL" id="SLM09934.1"/>
    </source>
</evidence>
<name>A0A3P3XFB8_9SPIR</name>